<keyword evidence="2" id="KW-1185">Reference proteome</keyword>
<accession>A0A8H6J8V5</accession>
<dbReference type="OrthoDB" id="4735787at2759"/>
<sequence>MRLFEDLPPGFDPSTGWLNGKAHRHPHFNEAAKIDSLVKTIKRPLLSCILKGCMILLARTGSMDLVPPPGDNSTLWKARISLHKYGVVYLGTRSECRSEFLLALEARPEAFEAIDAFLRRDYNAIRVINYGVHRFITDTTDGVRFDVTHPGRPVPPYAISSIGPFHVDVRPQDFEGESISRFDVTRPLWNLHDFAHQTAASLCPTLFGCKYFKFLVQLPSELTALIRSPGMGDLEPAIKCSDGLVFSHLLTPLFAREVEQSELKRHTYTSLVTAMTDLVADYLQARCELEHASTGAWLRMEAPVTPTQLSVLAQNKEYELTASEIEQRVMTRGGPEGDGRDELDGLDAAARIRFLAGCRQWLYFEVRNTTKHRAHKLAYRVVAERMLAEAEADTGGETCEEGSSKLLRMTLDMLEYTGWDADEGEVPNLWEALARNKGKGVV</sequence>
<protein>
    <submittedName>
        <fullName evidence="1">Uncharacterized protein</fullName>
    </submittedName>
</protein>
<dbReference type="Proteomes" id="UP000639643">
    <property type="component" value="Unassembled WGS sequence"/>
</dbReference>
<dbReference type="EMBL" id="WIGM01000937">
    <property type="protein sequence ID" value="KAF6808271.1"/>
    <property type="molecule type" value="Genomic_DNA"/>
</dbReference>
<evidence type="ECO:0000313" key="1">
    <source>
        <dbReference type="EMBL" id="KAF6808271.1"/>
    </source>
</evidence>
<evidence type="ECO:0000313" key="2">
    <source>
        <dbReference type="Proteomes" id="UP000639643"/>
    </source>
</evidence>
<name>A0A8H6J8V5_9PEZI</name>
<comment type="caution">
    <text evidence="1">The sequence shown here is derived from an EMBL/GenBank/DDBJ whole genome shotgun (WGS) entry which is preliminary data.</text>
</comment>
<proteinExistence type="predicted"/>
<dbReference type="AlphaFoldDB" id="A0A8H6J8V5"/>
<gene>
    <name evidence="1" type="ORF">CMUS01_13928</name>
</gene>
<organism evidence="1 2">
    <name type="scientific">Colletotrichum musicola</name>
    <dbReference type="NCBI Taxonomy" id="2175873"/>
    <lineage>
        <taxon>Eukaryota</taxon>
        <taxon>Fungi</taxon>
        <taxon>Dikarya</taxon>
        <taxon>Ascomycota</taxon>
        <taxon>Pezizomycotina</taxon>
        <taxon>Sordariomycetes</taxon>
        <taxon>Hypocreomycetidae</taxon>
        <taxon>Glomerellales</taxon>
        <taxon>Glomerellaceae</taxon>
        <taxon>Colletotrichum</taxon>
        <taxon>Colletotrichum orchidearum species complex</taxon>
    </lineage>
</organism>
<reference evidence="1" key="1">
    <citation type="journal article" date="2020" name="Phytopathology">
        <title>Genome Sequence Resources of Colletotrichum truncatum, C. plurivorum, C. musicola, and C. sojae: Four Species Pathogenic to Soybean (Glycine max).</title>
        <authorList>
            <person name="Rogerio F."/>
            <person name="Boufleur T.R."/>
            <person name="Ciampi-Guillardi M."/>
            <person name="Sukno S.A."/>
            <person name="Thon M.R."/>
            <person name="Massola Junior N.S."/>
            <person name="Baroncelli R."/>
        </authorList>
    </citation>
    <scope>NUCLEOTIDE SEQUENCE</scope>
    <source>
        <strain evidence="1">LFN0074</strain>
    </source>
</reference>